<proteinExistence type="predicted"/>
<evidence type="ECO:0000313" key="2">
    <source>
        <dbReference type="EMBL" id="GAA2698687.1"/>
    </source>
</evidence>
<dbReference type="Pfam" id="PF01548">
    <property type="entry name" value="DEDD_Tnp_IS110"/>
    <property type="match status" value="1"/>
</dbReference>
<dbReference type="EMBL" id="BAAASK010000027">
    <property type="protein sequence ID" value="GAA2698687.1"/>
    <property type="molecule type" value="Genomic_DNA"/>
</dbReference>
<name>A0ABN3TAT6_9ACTN</name>
<dbReference type="Proteomes" id="UP001499989">
    <property type="component" value="Unassembled WGS sequence"/>
</dbReference>
<accession>A0ABN3TAT6</accession>
<keyword evidence="3" id="KW-1185">Reference proteome</keyword>
<evidence type="ECO:0000313" key="3">
    <source>
        <dbReference type="Proteomes" id="UP001499989"/>
    </source>
</evidence>
<organism evidence="2 3">
    <name type="scientific">Streptomyces violaceolatus</name>
    <dbReference type="NCBI Taxonomy" id="67378"/>
    <lineage>
        <taxon>Bacteria</taxon>
        <taxon>Bacillati</taxon>
        <taxon>Actinomycetota</taxon>
        <taxon>Actinomycetes</taxon>
        <taxon>Kitasatosporales</taxon>
        <taxon>Streptomycetaceae</taxon>
        <taxon>Streptomyces</taxon>
        <taxon>Streptomyces violaceoruber group</taxon>
    </lineage>
</organism>
<sequence length="78" mass="8564">MFEIDDVGVFLGLDVGKAAHHGHGLTPAGKKVLDKPLPNSEPELWAVFDKVADDLRQFLEMLEHSLTRFIADGEAGHL</sequence>
<gene>
    <name evidence="2" type="ORF">GCM10010310_64720</name>
</gene>
<feature type="domain" description="Transposase IS110-like N-terminal" evidence="1">
    <location>
        <begin position="11"/>
        <end position="59"/>
    </location>
</feature>
<protein>
    <recommendedName>
        <fullName evidence="1">Transposase IS110-like N-terminal domain-containing protein</fullName>
    </recommendedName>
</protein>
<comment type="caution">
    <text evidence="2">The sequence shown here is derived from an EMBL/GenBank/DDBJ whole genome shotgun (WGS) entry which is preliminary data.</text>
</comment>
<evidence type="ECO:0000259" key="1">
    <source>
        <dbReference type="Pfam" id="PF01548"/>
    </source>
</evidence>
<reference evidence="2 3" key="1">
    <citation type="journal article" date="2019" name="Int. J. Syst. Evol. Microbiol.">
        <title>The Global Catalogue of Microorganisms (GCM) 10K type strain sequencing project: providing services to taxonomists for standard genome sequencing and annotation.</title>
        <authorList>
            <consortium name="The Broad Institute Genomics Platform"/>
            <consortium name="The Broad Institute Genome Sequencing Center for Infectious Disease"/>
            <person name="Wu L."/>
            <person name="Ma J."/>
        </authorList>
    </citation>
    <scope>NUCLEOTIDE SEQUENCE [LARGE SCALE GENOMIC DNA]</scope>
    <source>
        <strain evidence="2 3">JCM 4531</strain>
    </source>
</reference>
<dbReference type="InterPro" id="IPR002525">
    <property type="entry name" value="Transp_IS110-like_N"/>
</dbReference>